<dbReference type="SMART" id="SM00239">
    <property type="entry name" value="C2"/>
    <property type="match status" value="1"/>
</dbReference>
<dbReference type="Pfam" id="PF00168">
    <property type="entry name" value="C2"/>
    <property type="match status" value="1"/>
</dbReference>
<keyword evidence="2" id="KW-0106">Calcium</keyword>
<dbReference type="AlphaFoldDB" id="A0A9P6YT80"/>
<evidence type="ECO:0000256" key="1">
    <source>
        <dbReference type="ARBA" id="ARBA00022723"/>
    </source>
</evidence>
<comment type="caution">
    <text evidence="4">The sequence shown here is derived from an EMBL/GenBank/DDBJ whole genome shotgun (WGS) entry which is preliminary data.</text>
</comment>
<dbReference type="Gene3D" id="2.60.40.150">
    <property type="entry name" value="C2 domain"/>
    <property type="match status" value="1"/>
</dbReference>
<dbReference type="PANTHER" id="PTHR45911">
    <property type="entry name" value="C2 DOMAIN-CONTAINING PROTEIN"/>
    <property type="match status" value="1"/>
</dbReference>
<dbReference type="OMA" id="LWIDEDY"/>
<accession>A0A9P6YT80</accession>
<dbReference type="SUPFAM" id="SSF49562">
    <property type="entry name" value="C2 domain (Calcium/lipid-binding domain, CaLB)"/>
    <property type="match status" value="1"/>
</dbReference>
<dbReference type="InterPro" id="IPR000008">
    <property type="entry name" value="C2_dom"/>
</dbReference>
<gene>
    <name evidence="4" type="ORF">G6F50_011315</name>
</gene>
<dbReference type="GO" id="GO:0005509">
    <property type="term" value="F:calcium ion binding"/>
    <property type="evidence" value="ECO:0007669"/>
    <property type="project" value="TreeGrafter"/>
</dbReference>
<evidence type="ECO:0000313" key="4">
    <source>
        <dbReference type="EMBL" id="KAG1564137.1"/>
    </source>
</evidence>
<dbReference type="EMBL" id="JAANIU010002830">
    <property type="protein sequence ID" value="KAG1564137.1"/>
    <property type="molecule type" value="Genomic_DNA"/>
</dbReference>
<proteinExistence type="predicted"/>
<protein>
    <recommendedName>
        <fullName evidence="3">C2 domain-containing protein</fullName>
    </recommendedName>
</protein>
<dbReference type="Proteomes" id="UP000740926">
    <property type="component" value="Unassembled WGS sequence"/>
</dbReference>
<keyword evidence="5" id="KW-1185">Reference proteome</keyword>
<organism evidence="4 5">
    <name type="scientific">Rhizopus delemar</name>
    <dbReference type="NCBI Taxonomy" id="936053"/>
    <lineage>
        <taxon>Eukaryota</taxon>
        <taxon>Fungi</taxon>
        <taxon>Fungi incertae sedis</taxon>
        <taxon>Mucoromycota</taxon>
        <taxon>Mucoromycotina</taxon>
        <taxon>Mucoromycetes</taxon>
        <taxon>Mucorales</taxon>
        <taxon>Mucorineae</taxon>
        <taxon>Rhizopodaceae</taxon>
        <taxon>Rhizopus</taxon>
    </lineage>
</organism>
<dbReference type="PROSITE" id="PS50004">
    <property type="entry name" value="C2"/>
    <property type="match status" value="1"/>
</dbReference>
<feature type="domain" description="C2" evidence="3">
    <location>
        <begin position="1"/>
        <end position="108"/>
    </location>
</feature>
<evidence type="ECO:0000313" key="5">
    <source>
        <dbReference type="Proteomes" id="UP000740926"/>
    </source>
</evidence>
<dbReference type="GO" id="GO:0016020">
    <property type="term" value="C:membrane"/>
    <property type="evidence" value="ECO:0007669"/>
    <property type="project" value="TreeGrafter"/>
</dbReference>
<keyword evidence="1" id="KW-0479">Metal-binding</keyword>
<evidence type="ECO:0000259" key="3">
    <source>
        <dbReference type="PROSITE" id="PS50004"/>
    </source>
</evidence>
<reference evidence="4 5" key="1">
    <citation type="journal article" date="2020" name="Microb. Genom.">
        <title>Genetic diversity of clinical and environmental Mucorales isolates obtained from an investigation of mucormycosis cases among solid organ transplant recipients.</title>
        <authorList>
            <person name="Nguyen M.H."/>
            <person name="Kaul D."/>
            <person name="Muto C."/>
            <person name="Cheng S.J."/>
            <person name="Richter R.A."/>
            <person name="Bruno V.M."/>
            <person name="Liu G."/>
            <person name="Beyhan S."/>
            <person name="Sundermann A.J."/>
            <person name="Mounaud S."/>
            <person name="Pasculle A.W."/>
            <person name="Nierman W.C."/>
            <person name="Driscoll E."/>
            <person name="Cumbie R."/>
            <person name="Clancy C.J."/>
            <person name="Dupont C.L."/>
        </authorList>
    </citation>
    <scope>NUCLEOTIDE SEQUENCE [LARGE SCALE GENOMIC DNA]</scope>
    <source>
        <strain evidence="4 5">GL24</strain>
    </source>
</reference>
<evidence type="ECO:0000256" key="2">
    <source>
        <dbReference type="ARBA" id="ARBA00022837"/>
    </source>
</evidence>
<dbReference type="CDD" id="cd00030">
    <property type="entry name" value="C2"/>
    <property type="match status" value="1"/>
</dbReference>
<dbReference type="InterPro" id="IPR035892">
    <property type="entry name" value="C2_domain_sf"/>
</dbReference>
<name>A0A9P6YT80_9FUNG</name>
<dbReference type="PANTHER" id="PTHR45911:SF4">
    <property type="entry name" value="MULTIPLE C2 AND TRANSMEMBRANE DOMAIN-CONTAINING PROTEIN"/>
    <property type="match status" value="1"/>
</dbReference>
<sequence length="131" mass="15135">MVTKYPEGILVVTVIEARKLHGEDIISKNDPYVELWINKKNKQRTSVINNNNNPVWNQTFTFPLEQDGDKHELYLKVKDKDIIGYDNIGEANFDFADTFNGVAIDTWIDLPAKLGLKSHGEVHIYVQFMRQ</sequence>